<sequence length="510" mass="55700">MSAVVNIFSLIAENWNSDNIALIDDASGNQISYKDFANLVDNLSSQLTDCGVRENEAVVLLLEKSIFSVAVMVACLRLGACYIPLDLNSPQARLDYIIELANPRLILSEGENFEFLNYEKVTTPSVFVAASVFVTESSLTMSTPVIALRANDARKYPEGCTYVIFTSGSTGKPKGVQIGQGAVVAFLNAVSKEVSYDESTVFLNTSPLFFDASVLDIYMTLSKGGTLVLFTPPPFPSVLPKVISKYGVTDTLMVSTLLKLFASQYSGFEQADLSSLKSIWYGAEPCPTGVLHKIQQKLPEIVFIHGYGPTEVTHTSLFYVTKNVPSDNSYLPIGHPLDGLDARLDSSGYDSPYIGELLLAGDQVMLGYLGDLDGLNFIKIDEKIFYKTNDVVRIDVEGNYHFLCRNDDAVKVSGHFIHTTEIESAVNSLPGILSSTVIVSTKSDAGIAQNILILFYEGDRTPEAVTNELAGRLPNYMVPEVIRQLEANSPAILPSGKLDKGKLKELFHEF</sequence>
<accession>A0ABT5U809</accession>
<dbReference type="Gene3D" id="3.30.300.30">
    <property type="match status" value="1"/>
</dbReference>
<dbReference type="EMBL" id="JAPMOU010000011">
    <property type="protein sequence ID" value="MDE1462517.1"/>
    <property type="molecule type" value="Genomic_DNA"/>
</dbReference>
<dbReference type="InterPro" id="IPR045851">
    <property type="entry name" value="AMP-bd_C_sf"/>
</dbReference>
<dbReference type="Proteomes" id="UP001528823">
    <property type="component" value="Unassembled WGS sequence"/>
</dbReference>
<dbReference type="RefSeq" id="WP_274688872.1">
    <property type="nucleotide sequence ID" value="NZ_JAPMOU010000011.1"/>
</dbReference>
<evidence type="ECO:0000313" key="2">
    <source>
        <dbReference type="EMBL" id="MDE1462517.1"/>
    </source>
</evidence>
<organism evidence="2 3">
    <name type="scientific">Spartinivicinus poritis</name>
    <dbReference type="NCBI Taxonomy" id="2994640"/>
    <lineage>
        <taxon>Bacteria</taxon>
        <taxon>Pseudomonadati</taxon>
        <taxon>Pseudomonadota</taxon>
        <taxon>Gammaproteobacteria</taxon>
        <taxon>Oceanospirillales</taxon>
        <taxon>Zooshikellaceae</taxon>
        <taxon>Spartinivicinus</taxon>
    </lineage>
</organism>
<comment type="caution">
    <text evidence="2">The sequence shown here is derived from an EMBL/GenBank/DDBJ whole genome shotgun (WGS) entry which is preliminary data.</text>
</comment>
<dbReference type="PANTHER" id="PTHR45527:SF1">
    <property type="entry name" value="FATTY ACID SYNTHASE"/>
    <property type="match status" value="1"/>
</dbReference>
<dbReference type="InterPro" id="IPR000873">
    <property type="entry name" value="AMP-dep_synth/lig_dom"/>
</dbReference>
<gene>
    <name evidence="2" type="ORF">ORQ98_11095</name>
</gene>
<dbReference type="InterPro" id="IPR042099">
    <property type="entry name" value="ANL_N_sf"/>
</dbReference>
<dbReference type="Pfam" id="PF00501">
    <property type="entry name" value="AMP-binding"/>
    <property type="match status" value="1"/>
</dbReference>
<dbReference type="Gene3D" id="3.40.50.12780">
    <property type="entry name" value="N-terminal domain of ligase-like"/>
    <property type="match status" value="1"/>
</dbReference>
<proteinExistence type="predicted"/>
<feature type="domain" description="AMP-dependent synthetase/ligase" evidence="1">
    <location>
        <begin position="16"/>
        <end position="369"/>
    </location>
</feature>
<reference evidence="2 3" key="1">
    <citation type="submission" date="2022-11" db="EMBL/GenBank/DDBJ databases">
        <title>Spartinivicinus poritis sp. nov., isolated from scleractinian coral Porites lutea.</title>
        <authorList>
            <person name="Zhang G."/>
            <person name="Cai L."/>
            <person name="Wei Q."/>
        </authorList>
    </citation>
    <scope>NUCLEOTIDE SEQUENCE [LARGE SCALE GENOMIC DNA]</scope>
    <source>
        <strain evidence="2 3">A2-2</strain>
    </source>
</reference>
<evidence type="ECO:0000259" key="1">
    <source>
        <dbReference type="Pfam" id="PF00501"/>
    </source>
</evidence>
<dbReference type="PROSITE" id="PS00455">
    <property type="entry name" value="AMP_BINDING"/>
    <property type="match status" value="1"/>
</dbReference>
<dbReference type="SUPFAM" id="SSF56801">
    <property type="entry name" value="Acetyl-CoA synthetase-like"/>
    <property type="match status" value="1"/>
</dbReference>
<keyword evidence="3" id="KW-1185">Reference proteome</keyword>
<dbReference type="PANTHER" id="PTHR45527">
    <property type="entry name" value="NONRIBOSOMAL PEPTIDE SYNTHETASE"/>
    <property type="match status" value="1"/>
</dbReference>
<evidence type="ECO:0000313" key="3">
    <source>
        <dbReference type="Proteomes" id="UP001528823"/>
    </source>
</evidence>
<protein>
    <submittedName>
        <fullName evidence="2">AMP-binding protein</fullName>
    </submittedName>
</protein>
<name>A0ABT5U809_9GAMM</name>
<dbReference type="InterPro" id="IPR020845">
    <property type="entry name" value="AMP-binding_CS"/>
</dbReference>